<dbReference type="AlphaFoldDB" id="A0A382W701"/>
<dbReference type="EMBL" id="UINC01157536">
    <property type="protein sequence ID" value="SVD54583.1"/>
    <property type="molecule type" value="Genomic_DNA"/>
</dbReference>
<feature type="non-terminal residue" evidence="1">
    <location>
        <position position="1"/>
    </location>
</feature>
<evidence type="ECO:0000313" key="1">
    <source>
        <dbReference type="EMBL" id="SVD54583.1"/>
    </source>
</evidence>
<accession>A0A382W701</accession>
<organism evidence="1">
    <name type="scientific">marine metagenome</name>
    <dbReference type="NCBI Taxonomy" id="408172"/>
    <lineage>
        <taxon>unclassified sequences</taxon>
        <taxon>metagenomes</taxon>
        <taxon>ecological metagenomes</taxon>
    </lineage>
</organism>
<gene>
    <name evidence="1" type="ORF">METZ01_LOCUS407437</name>
</gene>
<sequence length="52" mass="6117">VRFFCLYISARHFLLKNGLRENQAGHDQQQWSLPQDNYTATKGDFVILLLHL</sequence>
<reference evidence="1" key="1">
    <citation type="submission" date="2018-05" db="EMBL/GenBank/DDBJ databases">
        <authorList>
            <person name="Lanie J.A."/>
            <person name="Ng W.-L."/>
            <person name="Kazmierczak K.M."/>
            <person name="Andrzejewski T.M."/>
            <person name="Davidsen T.M."/>
            <person name="Wayne K.J."/>
            <person name="Tettelin H."/>
            <person name="Glass J.I."/>
            <person name="Rusch D."/>
            <person name="Podicherti R."/>
            <person name="Tsui H.-C.T."/>
            <person name="Winkler M.E."/>
        </authorList>
    </citation>
    <scope>NUCLEOTIDE SEQUENCE</scope>
</reference>
<name>A0A382W701_9ZZZZ</name>
<protein>
    <submittedName>
        <fullName evidence="1">Uncharacterized protein</fullName>
    </submittedName>
</protein>
<proteinExistence type="predicted"/>